<dbReference type="PROSITE" id="PS50304">
    <property type="entry name" value="TUDOR"/>
    <property type="match status" value="1"/>
</dbReference>
<feature type="domain" description="Tudor" evidence="1">
    <location>
        <begin position="70"/>
        <end position="131"/>
    </location>
</feature>
<dbReference type="SUPFAM" id="SSF63748">
    <property type="entry name" value="Tudor/PWWP/MBT"/>
    <property type="match status" value="1"/>
</dbReference>
<reference evidence="3" key="1">
    <citation type="submission" date="2022-11" db="UniProtKB">
        <authorList>
            <consortium name="WormBaseParasite"/>
        </authorList>
    </citation>
    <scope>IDENTIFICATION</scope>
</reference>
<dbReference type="PANTHER" id="PTHR16442">
    <property type="entry name" value="RING FINGER PROTEIN 17"/>
    <property type="match status" value="1"/>
</dbReference>
<dbReference type="Pfam" id="PF00567">
    <property type="entry name" value="TUDOR"/>
    <property type="match status" value="1"/>
</dbReference>
<dbReference type="AlphaFoldDB" id="A0A915KI91"/>
<keyword evidence="2" id="KW-1185">Reference proteome</keyword>
<protein>
    <submittedName>
        <fullName evidence="3">Tudor domain-containing protein</fullName>
    </submittedName>
</protein>
<accession>A0A915KI91</accession>
<dbReference type="PANTHER" id="PTHR16442:SF1">
    <property type="entry name" value="RING FINGER PROTEIN 17"/>
    <property type="match status" value="1"/>
</dbReference>
<evidence type="ECO:0000313" key="3">
    <source>
        <dbReference type="WBParaSite" id="nRc.2.0.1.t37716-RA"/>
    </source>
</evidence>
<name>A0A915KI91_ROMCU</name>
<sequence>MKNEADLVYLTRYGPARKVSRGRQICICVIAYSPKKFYLVTDDDMLQNLRFTHQMERLYAQDLHFLNFSELVVGMPVAARYIGGDLAWYRAKLVSFDVEKNQCQVEFVDYAHSQSNNLQQLRSMPLEIAKYPPMALECKLIVNA</sequence>
<evidence type="ECO:0000259" key="1">
    <source>
        <dbReference type="PROSITE" id="PS50304"/>
    </source>
</evidence>
<organism evidence="2 3">
    <name type="scientific">Romanomermis culicivorax</name>
    <name type="common">Nematode worm</name>
    <dbReference type="NCBI Taxonomy" id="13658"/>
    <lineage>
        <taxon>Eukaryota</taxon>
        <taxon>Metazoa</taxon>
        <taxon>Ecdysozoa</taxon>
        <taxon>Nematoda</taxon>
        <taxon>Enoplea</taxon>
        <taxon>Dorylaimia</taxon>
        <taxon>Mermithida</taxon>
        <taxon>Mermithoidea</taxon>
        <taxon>Mermithidae</taxon>
        <taxon>Romanomermis</taxon>
    </lineage>
</organism>
<dbReference type="Proteomes" id="UP000887565">
    <property type="component" value="Unplaced"/>
</dbReference>
<dbReference type="Gene3D" id="2.30.30.140">
    <property type="match status" value="1"/>
</dbReference>
<evidence type="ECO:0000313" key="2">
    <source>
        <dbReference type="Proteomes" id="UP000887565"/>
    </source>
</evidence>
<dbReference type="WBParaSite" id="nRc.2.0.1.t37716-RA">
    <property type="protein sequence ID" value="nRc.2.0.1.t37716-RA"/>
    <property type="gene ID" value="nRc.2.0.1.g37716"/>
</dbReference>
<dbReference type="InterPro" id="IPR002999">
    <property type="entry name" value="Tudor"/>
</dbReference>
<dbReference type="SMART" id="SM00333">
    <property type="entry name" value="TUDOR"/>
    <property type="match status" value="1"/>
</dbReference>
<proteinExistence type="predicted"/>